<organism evidence="2 3">
    <name type="scientific">Dongia rigui</name>
    <dbReference type="NCBI Taxonomy" id="940149"/>
    <lineage>
        <taxon>Bacteria</taxon>
        <taxon>Pseudomonadati</taxon>
        <taxon>Pseudomonadota</taxon>
        <taxon>Alphaproteobacteria</taxon>
        <taxon>Rhodospirillales</taxon>
        <taxon>Dongiaceae</taxon>
        <taxon>Dongia</taxon>
    </lineage>
</organism>
<name>A0ABU5DYB4_9PROT</name>
<comment type="caution">
    <text evidence="2">The sequence shown here is derived from an EMBL/GenBank/DDBJ whole genome shotgun (WGS) entry which is preliminary data.</text>
</comment>
<gene>
    <name evidence="2" type="ORF">SMD31_10035</name>
</gene>
<feature type="domain" description="Guanylate cyclase" evidence="1">
    <location>
        <begin position="217"/>
        <end position="343"/>
    </location>
</feature>
<dbReference type="SUPFAM" id="SSF55073">
    <property type="entry name" value="Nucleotide cyclase"/>
    <property type="match status" value="1"/>
</dbReference>
<keyword evidence="3" id="KW-1185">Reference proteome</keyword>
<keyword evidence="2" id="KW-0456">Lyase</keyword>
<dbReference type="PANTHER" id="PTHR43081">
    <property type="entry name" value="ADENYLATE CYCLASE, TERMINAL-DIFFERENTIATION SPECIFIC-RELATED"/>
    <property type="match status" value="1"/>
</dbReference>
<dbReference type="InterPro" id="IPR050697">
    <property type="entry name" value="Adenylyl/Guanylyl_Cyclase_3/4"/>
</dbReference>
<dbReference type="EMBL" id="JAXCLX010000001">
    <property type="protein sequence ID" value="MDY0872265.1"/>
    <property type="molecule type" value="Genomic_DNA"/>
</dbReference>
<reference evidence="2 3" key="1">
    <citation type="journal article" date="2013" name="Antonie Van Leeuwenhoek">
        <title>Dongia rigui sp. nov., isolated from freshwater of a large wetland in Korea.</title>
        <authorList>
            <person name="Baik K.S."/>
            <person name="Hwang Y.M."/>
            <person name="Choi J.S."/>
            <person name="Kwon J."/>
            <person name="Seong C.N."/>
        </authorList>
    </citation>
    <scope>NUCLEOTIDE SEQUENCE [LARGE SCALE GENOMIC DNA]</scope>
    <source>
        <strain evidence="2 3">04SU4-P</strain>
    </source>
</reference>
<dbReference type="Pfam" id="PF00211">
    <property type="entry name" value="Guanylate_cyc"/>
    <property type="match status" value="1"/>
</dbReference>
<evidence type="ECO:0000259" key="1">
    <source>
        <dbReference type="PROSITE" id="PS50125"/>
    </source>
</evidence>
<dbReference type="Proteomes" id="UP001271769">
    <property type="component" value="Unassembled WGS sequence"/>
</dbReference>
<dbReference type="EC" id="4.6.1.-" evidence="2"/>
<dbReference type="PROSITE" id="PS50125">
    <property type="entry name" value="GUANYLATE_CYCLASE_2"/>
    <property type="match status" value="1"/>
</dbReference>
<protein>
    <submittedName>
        <fullName evidence="2">Adenylate/guanylate cyclase domain-containing protein</fullName>
        <ecNumber evidence="2">4.6.1.-</ecNumber>
    </submittedName>
</protein>
<sequence>MDPAASGLFAWLAEASLRGMPLKDLVDGFCTEINARGCKIDRVVIATAALDPSIRAQSLTWEREQGGQLATFPHGESNLAWRQGPLAMMIRTHLGVMRRRLAEPLAEDDYALFAELKAQGFADWVAYAHLFHWDAEHVEGGGMGMVSAWSTRDPAGFSEAQLAFLGPHVQALAAAVKSLVIVDSACSILSAYVGEDAGQRVLRGAVTRGSVTETRAVLMFADLTGFTRYSAEQPIDATLDTLNRSFDCVGAAIEGHGGEILKFIGDGVLAVFLLDQGRDDGDVAMGAVGAAEEAQRLLAQAQLPLKLDIALHVGRVSYGNIGTARRLDFTVIGRAVNEVARLEPLCGQLGEPILISADLARLLPPNAKRLRPLGPQALRGLAEMDVFGL</sequence>
<dbReference type="SMART" id="SM00044">
    <property type="entry name" value="CYCc"/>
    <property type="match status" value="1"/>
</dbReference>
<accession>A0ABU5DYB4</accession>
<dbReference type="CDD" id="cd07302">
    <property type="entry name" value="CHD"/>
    <property type="match status" value="1"/>
</dbReference>
<evidence type="ECO:0000313" key="3">
    <source>
        <dbReference type="Proteomes" id="UP001271769"/>
    </source>
</evidence>
<dbReference type="InterPro" id="IPR001054">
    <property type="entry name" value="A/G_cyclase"/>
</dbReference>
<proteinExistence type="predicted"/>
<dbReference type="InterPro" id="IPR029787">
    <property type="entry name" value="Nucleotide_cyclase"/>
</dbReference>
<dbReference type="RefSeq" id="WP_320500685.1">
    <property type="nucleotide sequence ID" value="NZ_JAXCLX010000001.1"/>
</dbReference>
<evidence type="ECO:0000313" key="2">
    <source>
        <dbReference type="EMBL" id="MDY0872265.1"/>
    </source>
</evidence>
<dbReference type="PANTHER" id="PTHR43081:SF11">
    <property type="entry name" value="BLR2264 PROTEIN"/>
    <property type="match status" value="1"/>
</dbReference>
<dbReference type="Gene3D" id="3.30.70.1230">
    <property type="entry name" value="Nucleotide cyclase"/>
    <property type="match status" value="1"/>
</dbReference>
<dbReference type="GO" id="GO:0016829">
    <property type="term" value="F:lyase activity"/>
    <property type="evidence" value="ECO:0007669"/>
    <property type="project" value="UniProtKB-KW"/>
</dbReference>